<feature type="region of interest" description="Disordered" evidence="1">
    <location>
        <begin position="1"/>
        <end position="42"/>
    </location>
</feature>
<proteinExistence type="predicted"/>
<name>A0A6C0AQG5_9ZZZZ</name>
<feature type="region of interest" description="Disordered" evidence="1">
    <location>
        <begin position="66"/>
        <end position="89"/>
    </location>
</feature>
<evidence type="ECO:0000313" key="2">
    <source>
        <dbReference type="EMBL" id="QHS82107.1"/>
    </source>
</evidence>
<protein>
    <submittedName>
        <fullName evidence="2">Uncharacterized protein</fullName>
    </submittedName>
</protein>
<dbReference type="AlphaFoldDB" id="A0A6C0AQG5"/>
<sequence length="234" mass="27080">MSLAMFAAPFDENSNNETFTNNNDSILNKKRQQTQNKTHNKTQKMYPKENFDTNKVNNVLEKIHNSLDEDDDDKDAFNPPPKPESIGTQNTAKKEQMMNMTSNNDLMFRTLGRAPQPNYENTDGLDLNDYTNYGDSKTNEEYYKKVLPGYTGLPPNLQKNMNNKSYYNHANYQPPVSSNEDLLLQKLNYMITLLEDQQDEKTNHVTEEVVLYSFLGIFIIFIADTFVRAGKYVR</sequence>
<dbReference type="EMBL" id="MN740762">
    <property type="protein sequence ID" value="QHS82107.1"/>
    <property type="molecule type" value="Genomic_DNA"/>
</dbReference>
<feature type="compositionally biased region" description="Basic residues" evidence="1">
    <location>
        <begin position="28"/>
        <end position="42"/>
    </location>
</feature>
<organism evidence="2">
    <name type="scientific">viral metagenome</name>
    <dbReference type="NCBI Taxonomy" id="1070528"/>
    <lineage>
        <taxon>unclassified sequences</taxon>
        <taxon>metagenomes</taxon>
        <taxon>organismal metagenomes</taxon>
    </lineage>
</organism>
<evidence type="ECO:0000256" key="1">
    <source>
        <dbReference type="SAM" id="MobiDB-lite"/>
    </source>
</evidence>
<feature type="compositionally biased region" description="Low complexity" evidence="1">
    <location>
        <begin position="10"/>
        <end position="25"/>
    </location>
</feature>
<accession>A0A6C0AQG5</accession>
<reference evidence="2" key="1">
    <citation type="journal article" date="2020" name="Nature">
        <title>Giant virus diversity and host interactions through global metagenomics.</title>
        <authorList>
            <person name="Schulz F."/>
            <person name="Roux S."/>
            <person name="Paez-Espino D."/>
            <person name="Jungbluth S."/>
            <person name="Walsh D.A."/>
            <person name="Denef V.J."/>
            <person name="McMahon K.D."/>
            <person name="Konstantinidis K.T."/>
            <person name="Eloe-Fadrosh E.A."/>
            <person name="Kyrpides N.C."/>
            <person name="Woyke T."/>
        </authorList>
    </citation>
    <scope>NUCLEOTIDE SEQUENCE</scope>
    <source>
        <strain evidence="2">GVMAG-S-1101165-79</strain>
    </source>
</reference>